<feature type="transmembrane region" description="Helical" evidence="1">
    <location>
        <begin position="52"/>
        <end position="76"/>
    </location>
</feature>
<protein>
    <recommendedName>
        <fullName evidence="2">DUF7027 domain-containing protein</fullName>
    </recommendedName>
</protein>
<evidence type="ECO:0000313" key="4">
    <source>
        <dbReference type="Proteomes" id="UP000024404"/>
    </source>
</evidence>
<dbReference type="EnsemblMetazoa" id="OVOC13454.2">
    <property type="protein sequence ID" value="OVOC13454.2"/>
    <property type="gene ID" value="WBGene00255468"/>
</dbReference>
<feature type="domain" description="DUF7027" evidence="2">
    <location>
        <begin position="16"/>
        <end position="110"/>
    </location>
</feature>
<dbReference type="AlphaFoldDB" id="A0A044R6T0"/>
<dbReference type="Proteomes" id="UP000024404">
    <property type="component" value="Unassembled WGS sequence"/>
</dbReference>
<keyword evidence="4" id="KW-1185">Reference proteome</keyword>
<keyword evidence="1" id="KW-1133">Transmembrane helix</keyword>
<keyword evidence="1" id="KW-0812">Transmembrane</keyword>
<keyword evidence="1" id="KW-0472">Membrane</keyword>
<dbReference type="EMBL" id="CMVM020000351">
    <property type="status" value="NOT_ANNOTATED_CDS"/>
    <property type="molecule type" value="Genomic_DNA"/>
</dbReference>
<name>A0A044R6T0_ONCVO</name>
<organism evidence="3 4">
    <name type="scientific">Onchocerca volvulus</name>
    <dbReference type="NCBI Taxonomy" id="6282"/>
    <lineage>
        <taxon>Eukaryota</taxon>
        <taxon>Metazoa</taxon>
        <taxon>Ecdysozoa</taxon>
        <taxon>Nematoda</taxon>
        <taxon>Chromadorea</taxon>
        <taxon>Rhabditida</taxon>
        <taxon>Spirurina</taxon>
        <taxon>Spiruromorpha</taxon>
        <taxon>Filarioidea</taxon>
        <taxon>Onchocercidae</taxon>
        <taxon>Onchocerca</taxon>
    </lineage>
</organism>
<evidence type="ECO:0000259" key="2">
    <source>
        <dbReference type="Pfam" id="PF22954"/>
    </source>
</evidence>
<evidence type="ECO:0000256" key="1">
    <source>
        <dbReference type="SAM" id="Phobius"/>
    </source>
</evidence>
<reference evidence="3" key="2">
    <citation type="submission" date="2018-02" db="UniProtKB">
        <authorList>
            <consortium name="EnsemblMetazoa"/>
        </authorList>
    </citation>
    <scope>IDENTIFICATION</scope>
</reference>
<evidence type="ECO:0000313" key="3">
    <source>
        <dbReference type="EnsemblMetazoa" id="OVOC13454.1"/>
    </source>
</evidence>
<dbReference type="EnsemblMetazoa" id="OVOC13454.1">
    <property type="protein sequence ID" value="OVOC13454.1"/>
    <property type="gene ID" value="WBGene00255468"/>
</dbReference>
<reference evidence="4" key="1">
    <citation type="submission" date="2013-10" db="EMBL/GenBank/DDBJ databases">
        <title>Genome sequencing of Onchocerca volvulus.</title>
        <authorList>
            <person name="Cotton J."/>
            <person name="Tsai J."/>
            <person name="Stanley E."/>
            <person name="Tracey A."/>
            <person name="Holroyd N."/>
            <person name="Lustigman S."/>
            <person name="Berriman M."/>
        </authorList>
    </citation>
    <scope>NUCLEOTIDE SEQUENCE</scope>
</reference>
<feature type="transmembrane region" description="Helical" evidence="1">
    <location>
        <begin position="20"/>
        <end position="40"/>
    </location>
</feature>
<accession>A0A044R6T0</accession>
<proteinExistence type="predicted"/>
<dbReference type="EnsemblMetazoa" id="OVOC11303.1">
    <property type="protein sequence ID" value="OVOC11303.1"/>
    <property type="gene ID" value="WBGene00248112"/>
</dbReference>
<dbReference type="InterPro" id="IPR054291">
    <property type="entry name" value="DUF7027"/>
</dbReference>
<feature type="transmembrane region" description="Helical" evidence="1">
    <location>
        <begin position="88"/>
        <end position="111"/>
    </location>
</feature>
<dbReference type="Pfam" id="PF22954">
    <property type="entry name" value="DUF7027"/>
    <property type="match status" value="1"/>
</dbReference>
<sequence length="169" mass="19568">MDLDYSRWFCICQSPNGFMLLASLKIVFLLFMLPYSIIYITLQNFKEYYDILWYVVLLILISIIYFLISAILILGVYRYKGISTHLTLLNRAMFVIFFQAFGASITISITLCSRKYFNESITGTNYQVDTEFRFDIGSMNVITASRKFTYGDLITVDFSEGLIDSVNES</sequence>